<proteinExistence type="predicted"/>
<dbReference type="CDD" id="cd02980">
    <property type="entry name" value="TRX_Fd_family"/>
    <property type="match status" value="1"/>
</dbReference>
<reference evidence="3" key="1">
    <citation type="journal article" date="2021" name="Sci. Rep.">
        <title>Diploid genomic architecture of Nitzschia inconspicua, an elite biomass production diatom.</title>
        <authorList>
            <person name="Oliver A."/>
            <person name="Podell S."/>
            <person name="Pinowska A."/>
            <person name="Traller J.C."/>
            <person name="Smith S.R."/>
            <person name="McClure R."/>
            <person name="Beliaev A."/>
            <person name="Bohutskyi P."/>
            <person name="Hill E.A."/>
            <person name="Rabines A."/>
            <person name="Zheng H."/>
            <person name="Allen L.Z."/>
            <person name="Kuo A."/>
            <person name="Grigoriev I.V."/>
            <person name="Allen A.E."/>
            <person name="Hazlebeck D."/>
            <person name="Allen E.E."/>
        </authorList>
    </citation>
    <scope>NUCLEOTIDE SEQUENCE</scope>
    <source>
        <strain evidence="3">Hildebrandi</strain>
    </source>
</reference>
<accession>A0A9K3LV70</accession>
<dbReference type="OrthoDB" id="40570at2759"/>
<evidence type="ECO:0000256" key="2">
    <source>
        <dbReference type="SAM" id="SignalP"/>
    </source>
</evidence>
<gene>
    <name evidence="3" type="ORF">IV203_031188</name>
</gene>
<dbReference type="AlphaFoldDB" id="A0A9K3LV70"/>
<keyword evidence="2" id="KW-0732">Signal</keyword>
<name>A0A9K3LV70_9STRA</name>
<sequence length="146" mass="15245">MKTTCARILVVVGAAACAFNCQTEAFSIRSSAPNTSLRPRPLAAESSSEAATTKSSSNALEDGSTVVVCTGPTCTQKGGKKALAIFQELAPTMGVTVETIKCVSECAECGLGPNVEIRKKGDDGPFFPIKNGIRTEEDVKKILGME</sequence>
<protein>
    <submittedName>
        <fullName evidence="3">Uncharacterized protein</fullName>
    </submittedName>
</protein>
<reference evidence="3" key="2">
    <citation type="submission" date="2021-04" db="EMBL/GenBank/DDBJ databases">
        <authorList>
            <person name="Podell S."/>
        </authorList>
    </citation>
    <scope>NUCLEOTIDE SEQUENCE</scope>
    <source>
        <strain evidence="3">Hildebrandi</strain>
    </source>
</reference>
<feature type="chain" id="PRO_5039954742" evidence="2">
    <location>
        <begin position="26"/>
        <end position="146"/>
    </location>
</feature>
<feature type="signal peptide" evidence="2">
    <location>
        <begin position="1"/>
        <end position="25"/>
    </location>
</feature>
<feature type="region of interest" description="Disordered" evidence="1">
    <location>
        <begin position="32"/>
        <end position="61"/>
    </location>
</feature>
<organism evidence="3 4">
    <name type="scientific">Nitzschia inconspicua</name>
    <dbReference type="NCBI Taxonomy" id="303405"/>
    <lineage>
        <taxon>Eukaryota</taxon>
        <taxon>Sar</taxon>
        <taxon>Stramenopiles</taxon>
        <taxon>Ochrophyta</taxon>
        <taxon>Bacillariophyta</taxon>
        <taxon>Bacillariophyceae</taxon>
        <taxon>Bacillariophycidae</taxon>
        <taxon>Bacillariales</taxon>
        <taxon>Bacillariaceae</taxon>
        <taxon>Nitzschia</taxon>
    </lineage>
</organism>
<evidence type="ECO:0000256" key="1">
    <source>
        <dbReference type="SAM" id="MobiDB-lite"/>
    </source>
</evidence>
<feature type="compositionally biased region" description="Low complexity" evidence="1">
    <location>
        <begin position="43"/>
        <end position="57"/>
    </location>
</feature>
<comment type="caution">
    <text evidence="3">The sequence shown here is derived from an EMBL/GenBank/DDBJ whole genome shotgun (WGS) entry which is preliminary data.</text>
</comment>
<dbReference type="EMBL" id="JAGRRH010000006">
    <property type="protein sequence ID" value="KAG7368445.1"/>
    <property type="molecule type" value="Genomic_DNA"/>
</dbReference>
<evidence type="ECO:0000313" key="4">
    <source>
        <dbReference type="Proteomes" id="UP000693970"/>
    </source>
</evidence>
<dbReference type="Proteomes" id="UP000693970">
    <property type="component" value="Unassembled WGS sequence"/>
</dbReference>
<keyword evidence="4" id="KW-1185">Reference proteome</keyword>
<evidence type="ECO:0000313" key="3">
    <source>
        <dbReference type="EMBL" id="KAG7368445.1"/>
    </source>
</evidence>